<dbReference type="Proteomes" id="UP001152797">
    <property type="component" value="Unassembled WGS sequence"/>
</dbReference>
<proteinExistence type="predicted"/>
<feature type="region of interest" description="Disordered" evidence="2">
    <location>
        <begin position="1"/>
        <end position="36"/>
    </location>
</feature>
<feature type="zinc finger region" description="C3H1-type" evidence="1">
    <location>
        <begin position="156"/>
        <end position="178"/>
    </location>
</feature>
<accession>A0A9P1C396</accession>
<dbReference type="EMBL" id="CAMXCT010000879">
    <property type="protein sequence ID" value="CAI3984294.1"/>
    <property type="molecule type" value="Genomic_DNA"/>
</dbReference>
<comment type="caution">
    <text evidence="4">The sequence shown here is derived from an EMBL/GenBank/DDBJ whole genome shotgun (WGS) entry which is preliminary data.</text>
</comment>
<name>A0A9P1C396_9DINO</name>
<keyword evidence="1" id="KW-0479">Metal-binding</keyword>
<dbReference type="OrthoDB" id="426672at2759"/>
<evidence type="ECO:0000313" key="5">
    <source>
        <dbReference type="EMBL" id="CAL4771606.1"/>
    </source>
</evidence>
<evidence type="ECO:0000313" key="6">
    <source>
        <dbReference type="Proteomes" id="UP001152797"/>
    </source>
</evidence>
<keyword evidence="1" id="KW-0862">Zinc</keyword>
<sequence>MWSKAIPNESPSSTRSGTSSPTWQPKETPACLSYSPATGVTESSFNAFNTTPSVAANIRPPPGLEHMSVMDSGSRHPSPLDFLDPLVLPMPGPLGTEPPSFPPPKFAAPHVDLEDTPPAPPKEPCLRLALLQYLPAENEKIVDDQNKSHDTSSCRPCAFYHTKGCQNGSQCIFCHICPPGEKKRRQKLRRKAGGSVGY</sequence>
<keyword evidence="6" id="KW-1185">Reference proteome</keyword>
<feature type="compositionally biased region" description="Low complexity" evidence="2">
    <location>
        <begin position="10"/>
        <end position="22"/>
    </location>
</feature>
<evidence type="ECO:0000259" key="3">
    <source>
        <dbReference type="PROSITE" id="PS50103"/>
    </source>
</evidence>
<dbReference type="EMBL" id="CAMXCT030000879">
    <property type="protein sequence ID" value="CAL4771606.1"/>
    <property type="molecule type" value="Genomic_DNA"/>
</dbReference>
<keyword evidence="1" id="KW-0863">Zinc-finger</keyword>
<dbReference type="AlphaFoldDB" id="A0A9P1C396"/>
<dbReference type="PROSITE" id="PS50103">
    <property type="entry name" value="ZF_C3H1"/>
    <property type="match status" value="1"/>
</dbReference>
<evidence type="ECO:0000313" key="4">
    <source>
        <dbReference type="EMBL" id="CAI3984294.1"/>
    </source>
</evidence>
<reference evidence="4" key="1">
    <citation type="submission" date="2022-10" db="EMBL/GenBank/DDBJ databases">
        <authorList>
            <person name="Chen Y."/>
            <person name="Dougan E. K."/>
            <person name="Chan C."/>
            <person name="Rhodes N."/>
            <person name="Thang M."/>
        </authorList>
    </citation>
    <scope>NUCLEOTIDE SEQUENCE</scope>
</reference>
<dbReference type="InterPro" id="IPR000571">
    <property type="entry name" value="Znf_CCCH"/>
</dbReference>
<gene>
    <name evidence="4" type="ORF">C1SCF055_LOCUS11837</name>
</gene>
<protein>
    <submittedName>
        <fullName evidence="5">C3H1-type domain-containing protein</fullName>
    </submittedName>
</protein>
<evidence type="ECO:0000256" key="1">
    <source>
        <dbReference type="PROSITE-ProRule" id="PRU00723"/>
    </source>
</evidence>
<feature type="domain" description="C3H1-type" evidence="3">
    <location>
        <begin position="156"/>
        <end position="178"/>
    </location>
</feature>
<dbReference type="EMBL" id="CAMXCT020000879">
    <property type="protein sequence ID" value="CAL1137669.1"/>
    <property type="molecule type" value="Genomic_DNA"/>
</dbReference>
<reference evidence="5 6" key="2">
    <citation type="submission" date="2024-05" db="EMBL/GenBank/DDBJ databases">
        <authorList>
            <person name="Chen Y."/>
            <person name="Shah S."/>
            <person name="Dougan E. K."/>
            <person name="Thang M."/>
            <person name="Chan C."/>
        </authorList>
    </citation>
    <scope>NUCLEOTIDE SEQUENCE [LARGE SCALE GENOMIC DNA]</scope>
</reference>
<dbReference type="GO" id="GO:0008270">
    <property type="term" value="F:zinc ion binding"/>
    <property type="evidence" value="ECO:0007669"/>
    <property type="project" value="UniProtKB-KW"/>
</dbReference>
<organism evidence="4">
    <name type="scientific">Cladocopium goreaui</name>
    <dbReference type="NCBI Taxonomy" id="2562237"/>
    <lineage>
        <taxon>Eukaryota</taxon>
        <taxon>Sar</taxon>
        <taxon>Alveolata</taxon>
        <taxon>Dinophyceae</taxon>
        <taxon>Suessiales</taxon>
        <taxon>Symbiodiniaceae</taxon>
        <taxon>Cladocopium</taxon>
    </lineage>
</organism>
<evidence type="ECO:0000256" key="2">
    <source>
        <dbReference type="SAM" id="MobiDB-lite"/>
    </source>
</evidence>